<evidence type="ECO:0000256" key="1">
    <source>
        <dbReference type="ARBA" id="ARBA00004418"/>
    </source>
</evidence>
<dbReference type="GeneID" id="89929292"/>
<organism evidence="5 6">
    <name type="scientific">Saxophila tyrrhenica</name>
    <dbReference type="NCBI Taxonomy" id="1690608"/>
    <lineage>
        <taxon>Eukaryota</taxon>
        <taxon>Fungi</taxon>
        <taxon>Dikarya</taxon>
        <taxon>Ascomycota</taxon>
        <taxon>Pezizomycotina</taxon>
        <taxon>Dothideomycetes</taxon>
        <taxon>Dothideomycetidae</taxon>
        <taxon>Mycosphaerellales</taxon>
        <taxon>Extremaceae</taxon>
        <taxon>Saxophila</taxon>
    </lineage>
</organism>
<evidence type="ECO:0000256" key="2">
    <source>
        <dbReference type="ARBA" id="ARBA00010742"/>
    </source>
</evidence>
<evidence type="ECO:0000313" key="6">
    <source>
        <dbReference type="Proteomes" id="UP001337655"/>
    </source>
</evidence>
<reference evidence="5 6" key="1">
    <citation type="submission" date="2023-08" db="EMBL/GenBank/DDBJ databases">
        <title>Black Yeasts Isolated from many extreme environments.</title>
        <authorList>
            <person name="Coleine C."/>
            <person name="Stajich J.E."/>
            <person name="Selbmann L."/>
        </authorList>
    </citation>
    <scope>NUCLEOTIDE SEQUENCE [LARGE SCALE GENOMIC DNA]</scope>
    <source>
        <strain evidence="5 6">CCFEE 5935</strain>
    </source>
</reference>
<protein>
    <recommendedName>
        <fullName evidence="4">Ca3427-like PBP 2 domain-containing protein</fullName>
    </recommendedName>
</protein>
<keyword evidence="3" id="KW-0732">Signal</keyword>
<comment type="similarity">
    <text evidence="2">Belongs to the bacterial solute-binding protein SsuA/TauA family.</text>
</comment>
<dbReference type="InterPro" id="IPR054364">
    <property type="entry name" value="Ca3427-like_PBP2"/>
</dbReference>
<comment type="caution">
    <text evidence="5">The sequence shown here is derived from an EMBL/GenBank/DDBJ whole genome shotgun (WGS) entry which is preliminary data.</text>
</comment>
<dbReference type="Proteomes" id="UP001337655">
    <property type="component" value="Unassembled WGS sequence"/>
</dbReference>
<comment type="subcellular location">
    <subcellularLocation>
        <location evidence="1">Periplasm</location>
    </subcellularLocation>
</comment>
<dbReference type="SUPFAM" id="SSF53850">
    <property type="entry name" value="Periplasmic binding protein-like II"/>
    <property type="match status" value="1"/>
</dbReference>
<dbReference type="PANTHER" id="PTHR30024:SF47">
    <property type="entry name" value="TAURINE-BINDING PERIPLASMIC PROTEIN"/>
    <property type="match status" value="1"/>
</dbReference>
<keyword evidence="6" id="KW-1185">Reference proteome</keyword>
<name>A0AAV9P1D3_9PEZI</name>
<feature type="domain" description="Ca3427-like PBP 2" evidence="4">
    <location>
        <begin position="93"/>
        <end position="193"/>
    </location>
</feature>
<dbReference type="EMBL" id="JAVRRT010000013">
    <property type="protein sequence ID" value="KAK5166415.1"/>
    <property type="molecule type" value="Genomic_DNA"/>
</dbReference>
<sequence>MARLRVGYVPEHFSTPLSFASTHHSLDADLIPEPLGTGALTARLKAPHSDSNAIDVAVGLTEGFVADLGRAKLAGEDTGYKLSGTYVSSPLCWAIVTGAQRAGINGVEDLKGKRVGVSRIGSGSYVMSYVLADQHGWLEQGKEPFEVVVAGDFASLRKSVREEGATPSDFFMWEHFTTRKYWEEGEVKRIGEIYTPWASWMIASRTSAEKEVPGFLEGVNKGVEMFRGKPEQVVKHITGTMHYSEADAREWMKSVEYPDDVRGVAQETVGNTVNILRKSGVLKGDVGNGQAMVHQAR</sequence>
<dbReference type="RefSeq" id="XP_064656297.1">
    <property type="nucleotide sequence ID" value="XM_064805192.1"/>
</dbReference>
<evidence type="ECO:0000259" key="4">
    <source>
        <dbReference type="Pfam" id="PF22384"/>
    </source>
</evidence>
<dbReference type="AlphaFoldDB" id="A0AAV9P1D3"/>
<gene>
    <name evidence="5" type="ORF">LTR77_007958</name>
</gene>
<dbReference type="Pfam" id="PF22384">
    <property type="entry name" value="PBP2_Ca3427_like"/>
    <property type="match status" value="1"/>
</dbReference>
<evidence type="ECO:0000256" key="3">
    <source>
        <dbReference type="ARBA" id="ARBA00022729"/>
    </source>
</evidence>
<proteinExistence type="inferred from homology"/>
<dbReference type="GO" id="GO:0042597">
    <property type="term" value="C:periplasmic space"/>
    <property type="evidence" value="ECO:0007669"/>
    <property type="project" value="UniProtKB-SubCell"/>
</dbReference>
<dbReference type="PANTHER" id="PTHR30024">
    <property type="entry name" value="ALIPHATIC SULFONATES-BINDING PROTEIN-RELATED"/>
    <property type="match status" value="1"/>
</dbReference>
<dbReference type="Gene3D" id="3.40.190.10">
    <property type="entry name" value="Periplasmic binding protein-like II"/>
    <property type="match status" value="2"/>
</dbReference>
<accession>A0AAV9P1D3</accession>
<evidence type="ECO:0000313" key="5">
    <source>
        <dbReference type="EMBL" id="KAK5166415.1"/>
    </source>
</evidence>